<name>A0A1E3PU71_LIPST</name>
<dbReference type="EMBL" id="KV454308">
    <property type="protein sequence ID" value="ODQ68870.1"/>
    <property type="molecule type" value="Genomic_DNA"/>
</dbReference>
<feature type="region of interest" description="Disordered" evidence="1">
    <location>
        <begin position="1"/>
        <end position="27"/>
    </location>
</feature>
<gene>
    <name evidence="2" type="ORF">LIPSTDRAFT_7334</name>
</gene>
<feature type="compositionally biased region" description="Basic and acidic residues" evidence="1">
    <location>
        <begin position="1"/>
        <end position="17"/>
    </location>
</feature>
<proteinExistence type="predicted"/>
<evidence type="ECO:0000313" key="2">
    <source>
        <dbReference type="EMBL" id="ODQ68870.1"/>
    </source>
</evidence>
<dbReference type="STRING" id="675824.A0A1E3PU71"/>
<reference evidence="2 3" key="1">
    <citation type="journal article" date="2016" name="Proc. Natl. Acad. Sci. U.S.A.">
        <title>Comparative genomics of biotechnologically important yeasts.</title>
        <authorList>
            <person name="Riley R."/>
            <person name="Haridas S."/>
            <person name="Wolfe K.H."/>
            <person name="Lopes M.R."/>
            <person name="Hittinger C.T."/>
            <person name="Goeker M."/>
            <person name="Salamov A.A."/>
            <person name="Wisecaver J.H."/>
            <person name="Long T.M."/>
            <person name="Calvey C.H."/>
            <person name="Aerts A.L."/>
            <person name="Barry K.W."/>
            <person name="Choi C."/>
            <person name="Clum A."/>
            <person name="Coughlan A.Y."/>
            <person name="Deshpande S."/>
            <person name="Douglass A.P."/>
            <person name="Hanson S.J."/>
            <person name="Klenk H.-P."/>
            <person name="LaButti K.M."/>
            <person name="Lapidus A."/>
            <person name="Lindquist E.A."/>
            <person name="Lipzen A.M."/>
            <person name="Meier-Kolthoff J.P."/>
            <person name="Ohm R.A."/>
            <person name="Otillar R.P."/>
            <person name="Pangilinan J.L."/>
            <person name="Peng Y."/>
            <person name="Rokas A."/>
            <person name="Rosa C.A."/>
            <person name="Scheuner C."/>
            <person name="Sibirny A.A."/>
            <person name="Slot J.C."/>
            <person name="Stielow J.B."/>
            <person name="Sun H."/>
            <person name="Kurtzman C.P."/>
            <person name="Blackwell M."/>
            <person name="Grigoriev I.V."/>
            <person name="Jeffries T.W."/>
        </authorList>
    </citation>
    <scope>NUCLEOTIDE SEQUENCE [LARGE SCALE GENOMIC DNA]</scope>
    <source>
        <strain evidence="2 3">NRRL Y-11557</strain>
    </source>
</reference>
<evidence type="ECO:0008006" key="4">
    <source>
        <dbReference type="Google" id="ProtNLM"/>
    </source>
</evidence>
<dbReference type="OrthoDB" id="2976890at2759"/>
<sequence>MDRSPRPSRQRRLDYRLLNDGSDEEASFEDRIQELPMAPDSVPSDELIFGVSPDCEILPSQSISQNPTSPVNVDSSSSIISEDSCTIQPRNIATRATEWMWAYFETTKYNRPWIMKRTKSKRLTDRDIRCIYIDEQTGIRCNWKTTDSARQTLTSNMARHLEKHSIYAPESCRGASGSKKQPSIATFFKGQQTLTVQQRLERNLLRWIVMEKQAFTTIEVPAFQQIFCDIPGITLPLSSRHTVRQRLVEDFAHTIWMNPDSRLEQWNQFEVFSIPHFVRNIKLIQAVKNVFL</sequence>
<accession>A0A1E3PU71</accession>
<protein>
    <recommendedName>
        <fullName evidence="4">BED-type domain-containing protein</fullName>
    </recommendedName>
</protein>
<evidence type="ECO:0000256" key="1">
    <source>
        <dbReference type="SAM" id="MobiDB-lite"/>
    </source>
</evidence>
<evidence type="ECO:0000313" key="3">
    <source>
        <dbReference type="Proteomes" id="UP000094385"/>
    </source>
</evidence>
<dbReference type="AlphaFoldDB" id="A0A1E3PU71"/>
<keyword evidence="3" id="KW-1185">Reference proteome</keyword>
<organism evidence="2 3">
    <name type="scientific">Lipomyces starkeyi NRRL Y-11557</name>
    <dbReference type="NCBI Taxonomy" id="675824"/>
    <lineage>
        <taxon>Eukaryota</taxon>
        <taxon>Fungi</taxon>
        <taxon>Dikarya</taxon>
        <taxon>Ascomycota</taxon>
        <taxon>Saccharomycotina</taxon>
        <taxon>Lipomycetes</taxon>
        <taxon>Lipomycetales</taxon>
        <taxon>Lipomycetaceae</taxon>
        <taxon>Lipomyces</taxon>
    </lineage>
</organism>
<dbReference type="Proteomes" id="UP000094385">
    <property type="component" value="Unassembled WGS sequence"/>
</dbReference>